<dbReference type="STRING" id="518766.Rmar_2281"/>
<dbReference type="AlphaFoldDB" id="D0MED2"/>
<keyword evidence="1" id="KW-0812">Transmembrane</keyword>
<gene>
    <name evidence="2" type="ordered locus">Rmar_2281</name>
</gene>
<keyword evidence="1" id="KW-1133">Transmembrane helix</keyword>
<dbReference type="KEGG" id="rmr:Rmar_2281"/>
<evidence type="ECO:0000313" key="3">
    <source>
        <dbReference type="Proteomes" id="UP000002221"/>
    </source>
</evidence>
<name>D0MED2_RHOM4</name>
<dbReference type="EMBL" id="CP001807">
    <property type="protein sequence ID" value="ACY49160.1"/>
    <property type="molecule type" value="Genomic_DNA"/>
</dbReference>
<protein>
    <submittedName>
        <fullName evidence="2">Uncharacterized protein</fullName>
    </submittedName>
</protein>
<accession>D0MED2</accession>
<keyword evidence="1" id="KW-0472">Membrane</keyword>
<organism evidence="2 3">
    <name type="scientific">Rhodothermus marinus (strain ATCC 43812 / DSM 4252 / R-10)</name>
    <name type="common">Rhodothermus obamensis</name>
    <dbReference type="NCBI Taxonomy" id="518766"/>
    <lineage>
        <taxon>Bacteria</taxon>
        <taxon>Pseudomonadati</taxon>
        <taxon>Rhodothermota</taxon>
        <taxon>Rhodothermia</taxon>
        <taxon>Rhodothermales</taxon>
        <taxon>Rhodothermaceae</taxon>
        <taxon>Rhodothermus</taxon>
    </lineage>
</organism>
<reference evidence="2 3" key="1">
    <citation type="journal article" date="2009" name="Stand. Genomic Sci.">
        <title>Complete genome sequence of Rhodothermus marinus type strain (R-10).</title>
        <authorList>
            <person name="Nolan M."/>
            <person name="Tindall B.J."/>
            <person name="Pomrenke H."/>
            <person name="Lapidus A."/>
            <person name="Copeland A."/>
            <person name="Glavina Del Rio T."/>
            <person name="Lucas S."/>
            <person name="Chen F."/>
            <person name="Tice H."/>
            <person name="Cheng J.F."/>
            <person name="Saunders E."/>
            <person name="Han C."/>
            <person name="Bruce D."/>
            <person name="Goodwin L."/>
            <person name="Chain P."/>
            <person name="Pitluck S."/>
            <person name="Ovchinikova G."/>
            <person name="Pati A."/>
            <person name="Ivanova N."/>
            <person name="Mavromatis K."/>
            <person name="Chen A."/>
            <person name="Palaniappan K."/>
            <person name="Land M."/>
            <person name="Hauser L."/>
            <person name="Chang Y.J."/>
            <person name="Jeffries C.D."/>
            <person name="Brettin T."/>
            <person name="Goker M."/>
            <person name="Bristow J."/>
            <person name="Eisen J.A."/>
            <person name="Markowitz V."/>
            <person name="Hugenholtz P."/>
            <person name="Kyrpides N.C."/>
            <person name="Klenk H.P."/>
            <person name="Detter J.C."/>
        </authorList>
    </citation>
    <scope>NUCLEOTIDE SEQUENCE [LARGE SCALE GENOMIC DNA]</scope>
    <source>
        <strain evidence="3">ATCC 43812 / DSM 4252 / R-10</strain>
    </source>
</reference>
<keyword evidence="3" id="KW-1185">Reference proteome</keyword>
<feature type="transmembrane region" description="Helical" evidence="1">
    <location>
        <begin position="12"/>
        <end position="35"/>
    </location>
</feature>
<evidence type="ECO:0000256" key="1">
    <source>
        <dbReference type="SAM" id="Phobius"/>
    </source>
</evidence>
<dbReference type="HOGENOM" id="CLU_3358137_0_0_10"/>
<dbReference type="Proteomes" id="UP000002221">
    <property type="component" value="Chromosome"/>
</dbReference>
<evidence type="ECO:0000313" key="2">
    <source>
        <dbReference type="EMBL" id="ACY49160.1"/>
    </source>
</evidence>
<proteinExistence type="predicted"/>
<sequence length="36" mass="4028">MSWRHPVPPVLPMGPVLLLLLAVVVLTGLLCYLLFR</sequence>